<comment type="function">
    <text evidence="6 8">DNA-dependent RNA polymerase catalyzes the transcription of DNA into RNA using the four ribonucleoside triphosphates as substrates.</text>
</comment>
<dbReference type="EMBL" id="JACEGD010000029">
    <property type="protein sequence ID" value="MBH5390116.1"/>
    <property type="molecule type" value="Genomic_DNA"/>
</dbReference>
<dbReference type="InterPro" id="IPR010243">
    <property type="entry name" value="RNA_pol_bsu_bac"/>
</dbReference>
<dbReference type="EC" id="2.7.7.6" evidence="6 8"/>
<dbReference type="CDD" id="cd00653">
    <property type="entry name" value="RNA_pol_B_RPB2"/>
    <property type="match status" value="1"/>
</dbReference>
<evidence type="ECO:0000256" key="7">
    <source>
        <dbReference type="RuleBase" id="RU000434"/>
    </source>
</evidence>
<dbReference type="Gene3D" id="2.40.50.150">
    <property type="match status" value="1"/>
</dbReference>
<evidence type="ECO:0000259" key="14">
    <source>
        <dbReference type="Pfam" id="PF04565"/>
    </source>
</evidence>
<dbReference type="InterPro" id="IPR015712">
    <property type="entry name" value="DNA-dir_RNA_pol_su2"/>
</dbReference>
<evidence type="ECO:0000259" key="13">
    <source>
        <dbReference type="Pfam" id="PF04563"/>
    </source>
</evidence>
<evidence type="ECO:0000259" key="12">
    <source>
        <dbReference type="Pfam" id="PF04561"/>
    </source>
</evidence>
<dbReference type="InterPro" id="IPR007120">
    <property type="entry name" value="DNA-dir_RNAP_su2_dom"/>
</dbReference>
<feature type="domain" description="RNA polymerase Rpb2" evidence="14">
    <location>
        <begin position="522"/>
        <end position="590"/>
    </location>
</feature>
<feature type="domain" description="DNA-directed RNA polymerase subunit 2 hybrid-binding" evidence="10">
    <location>
        <begin position="729"/>
        <end position="1284"/>
    </location>
</feature>
<evidence type="ECO:0000256" key="1">
    <source>
        <dbReference type="ARBA" id="ARBA00022478"/>
    </source>
</evidence>
<keyword evidence="9" id="KW-0175">Coiled coil</keyword>
<dbReference type="Pfam" id="PF10385">
    <property type="entry name" value="RNA_pol_Rpb2_45"/>
    <property type="match status" value="1"/>
</dbReference>
<sequence length="1374" mass="153465">MAQQTFTGRKRVRKFFGHIKEVAEMPNLIEVQKASYDQFLMVDEPTGGRLDEGLQAVFRSVFPISDFSGTSMLEFVRYEFEQPKYDVDECRQRGMTFAAPLKVTLRLIVFDIDEETGAKSVKDIKEQDVYMGDIPLMTMNGTFIVNGTERVIVSQMHRSPGVFFDHDKGKTHSSGKLLFAARVIPYRGSWLDIEFDAKDIVYARIDRRRKIPVTSLMFALGLDGEAILSTFYKKILYKRTKEGWRVPFDANRFRGYSTVNDLIDADTGKVVLEAGKKLTVRAARQLQEKGLKALRMADEELVGNYVAEDLVNPKTGEIHAEAGEEITDKLMKALNEQGYKELPLLDIDHVNVGPYIRNTLSADKNMTREDALFDIYRVMRPGEPPTLESAQAMFQSLFFDAERYDLSAVGRVKMNMRLDLDAPDTQRTLRKEDILSVIKTLVDLRDGKGEIDDIDHLGNRRVRSVGELMENQYRIGLLRMERAIKERMSSVDIDTVMPQDLINAKPAAAAVREFFGSSQLSQFMDQTNPLSEITHKRRLSALGPGGLTRERAGFEVRDVHPTHYGRICPIETPEGPNIGLINSLATFARVNKYGFVETPYRKVKDGRVTDEVVYLSAMEEGRYSVAQANVPVDAKGRFTEDLVVCRSSGTRDVVPMTPDKVDYMDVSPKQLVSVAAALIPFLENDDANRALMGSNMQRQAVPLVRAEAPFVGTGMEGVVARDSGAAIAARRSGVIDQIDATRVVIRATEDLDPTKSGVDIYRLMKYQRSNQSTCINQRPLVKVGDIVKKGDIIADGPSTDLGELALGRNVLVAFMPWNGYNFEDSILLSERIVKEDVFTSIHIEEFEVMARDTKLGPEEITRDIPNVSEEALKNLDEAGIVYIGAEVRAGDILVGKITPKGESPMTPEEKLLRAIFGEKASDVRDTSLRVPPGVQGTIVEVRVFNRHGVDKDERALAIEREEIERLAKDRDDEQAILDRNVYNRLAELLEGRQGIAGPKGFKKDTKITRAVLEEYPKSQWWLFASPNDKLMAEIEAMRKQYDESKKGLEQRFLDKVEKLQRGDELPPGVMKMVKVFVAVKRKIQPGDKMAGRHGNKGVVSKIVPIEDMPFLEDGTHADIVLNPLGVPSRMNVGQILETHLGWACAGLGKRIGQTVDAYLSKQDIKPLKETLKKVYGEDETIKSLNDNELLELGHNLSRGVPIATPVFDGAKETDIEEMLKLAGLDASGQSTVYDGRTGDPFDRKVTVGYIYMLKLHHLVDDKIHARSIGPYSLVTQQPLGGKAQFGGQRFGEMEVWALEAYGAAYTLQEMLTVKSDDVAGRTKVYEAIVRGDDTFEAGIPESFNVLVKEMRSLGLNVDLHNSKMGPAPTSEAAE</sequence>
<dbReference type="Pfam" id="PF04560">
    <property type="entry name" value="RNA_pol_Rpb2_7"/>
    <property type="match status" value="1"/>
</dbReference>
<dbReference type="Pfam" id="PF04561">
    <property type="entry name" value="RNA_pol_Rpb2_2"/>
    <property type="match status" value="2"/>
</dbReference>
<evidence type="ECO:0000259" key="15">
    <source>
        <dbReference type="Pfam" id="PF10385"/>
    </source>
</evidence>
<dbReference type="InterPro" id="IPR007645">
    <property type="entry name" value="RNA_pol_Rpb2_3"/>
</dbReference>
<dbReference type="Pfam" id="PF04565">
    <property type="entry name" value="RNA_pol_Rpb2_3"/>
    <property type="match status" value="1"/>
</dbReference>
<evidence type="ECO:0000256" key="2">
    <source>
        <dbReference type="ARBA" id="ARBA00022679"/>
    </source>
</evidence>
<dbReference type="GO" id="GO:0003899">
    <property type="term" value="F:DNA-directed RNA polymerase activity"/>
    <property type="evidence" value="ECO:0007669"/>
    <property type="project" value="UniProtKB-EC"/>
</dbReference>
<evidence type="ECO:0000256" key="4">
    <source>
        <dbReference type="ARBA" id="ARBA00023163"/>
    </source>
</evidence>
<dbReference type="InterPro" id="IPR037033">
    <property type="entry name" value="DNA-dir_RNAP_su2_hyb_sf"/>
</dbReference>
<evidence type="ECO:0000256" key="9">
    <source>
        <dbReference type="SAM" id="Coils"/>
    </source>
</evidence>
<evidence type="ECO:0000256" key="3">
    <source>
        <dbReference type="ARBA" id="ARBA00022695"/>
    </source>
</evidence>
<keyword evidence="3 6" id="KW-0548">Nucleotidyltransferase</keyword>
<evidence type="ECO:0000313" key="16">
    <source>
        <dbReference type="EMBL" id="MBH5390116.1"/>
    </source>
</evidence>
<dbReference type="Gene3D" id="2.40.50.100">
    <property type="match status" value="1"/>
</dbReference>
<feature type="domain" description="RNA polymerase Rpb2" evidence="12">
    <location>
        <begin position="356"/>
        <end position="463"/>
    </location>
</feature>
<dbReference type="SUPFAM" id="SSF64484">
    <property type="entry name" value="beta and beta-prime subunits of DNA dependent RNA-polymerase"/>
    <property type="match status" value="1"/>
</dbReference>
<dbReference type="Gene3D" id="3.90.1110.10">
    <property type="entry name" value="RNA polymerase Rpb2, domain 2"/>
    <property type="match status" value="2"/>
</dbReference>
<evidence type="ECO:0000259" key="10">
    <source>
        <dbReference type="Pfam" id="PF00562"/>
    </source>
</evidence>
<gene>
    <name evidence="6 16" type="primary">rpoB</name>
    <name evidence="16" type="ORF">H1B27_28085</name>
</gene>
<feature type="coiled-coil region" evidence="9">
    <location>
        <begin position="949"/>
        <end position="976"/>
    </location>
</feature>
<accession>A0ABS0P9Y1</accession>
<dbReference type="InterPro" id="IPR007644">
    <property type="entry name" value="RNA_pol_bsu_protrusion"/>
</dbReference>
<keyword evidence="1 6" id="KW-0240">DNA-directed RNA polymerase</keyword>
<dbReference type="Pfam" id="PF00562">
    <property type="entry name" value="RNA_pol_Rpb2_6"/>
    <property type="match status" value="1"/>
</dbReference>
<dbReference type="Gene3D" id="2.40.270.10">
    <property type="entry name" value="DNA-directed RNA polymerase, subunit 2, domain 6"/>
    <property type="match status" value="2"/>
</dbReference>
<organism evidence="16 17">
    <name type="scientific">Bradyrhizobium diversitatis</name>
    <dbReference type="NCBI Taxonomy" id="2755406"/>
    <lineage>
        <taxon>Bacteria</taxon>
        <taxon>Pseudomonadati</taxon>
        <taxon>Pseudomonadota</taxon>
        <taxon>Alphaproteobacteria</taxon>
        <taxon>Hyphomicrobiales</taxon>
        <taxon>Nitrobacteraceae</taxon>
        <taxon>Bradyrhizobium</taxon>
    </lineage>
</organism>
<evidence type="ECO:0000313" key="17">
    <source>
        <dbReference type="Proteomes" id="UP001194539"/>
    </source>
</evidence>
<feature type="domain" description="RNA polymerase Rpb2" evidence="11">
    <location>
        <begin position="1286"/>
        <end position="1360"/>
    </location>
</feature>
<feature type="domain" description="RNA polymerase Rpb2" evidence="12">
    <location>
        <begin position="179"/>
        <end position="229"/>
    </location>
</feature>
<dbReference type="GO" id="GO:0000428">
    <property type="term" value="C:DNA-directed RNA polymerase complex"/>
    <property type="evidence" value="ECO:0007669"/>
    <property type="project" value="UniProtKB-KW"/>
</dbReference>
<dbReference type="InterPro" id="IPR007121">
    <property type="entry name" value="RNA_pol_bsu_CS"/>
</dbReference>
<dbReference type="PANTHER" id="PTHR20856">
    <property type="entry name" value="DNA-DIRECTED RNA POLYMERASE I SUBUNIT 2"/>
    <property type="match status" value="1"/>
</dbReference>
<reference evidence="16 17" key="1">
    <citation type="submission" date="2020-07" db="EMBL/GenBank/DDBJ databases">
        <title>Bradyrhizobium diversity isolated from nodules of indigenous legumes of Western Australia.</title>
        <authorList>
            <person name="Klepa M.S."/>
        </authorList>
    </citation>
    <scope>NUCLEOTIDE SEQUENCE [LARGE SCALE GENOMIC DNA]</scope>
    <source>
        <strain evidence="16 17">CNPSo 4019</strain>
    </source>
</reference>
<dbReference type="InterPro" id="IPR037034">
    <property type="entry name" value="RNA_pol_Rpb2_2_sf"/>
</dbReference>
<keyword evidence="17" id="KW-1185">Reference proteome</keyword>
<dbReference type="InterPro" id="IPR007641">
    <property type="entry name" value="RNA_pol_Rpb2_7"/>
</dbReference>
<feature type="domain" description="RNA polymerase beta subunit protrusion" evidence="13">
    <location>
        <begin position="28"/>
        <end position="506"/>
    </location>
</feature>
<keyword evidence="2 6" id="KW-0808">Transferase</keyword>
<dbReference type="Gene3D" id="2.30.150.10">
    <property type="entry name" value="DNA-directed RNA polymerase, beta subunit, external 1 domain"/>
    <property type="match status" value="1"/>
</dbReference>
<comment type="catalytic activity">
    <reaction evidence="5 6 8">
        <text>RNA(n) + a ribonucleoside 5'-triphosphate = RNA(n+1) + diphosphate</text>
        <dbReference type="Rhea" id="RHEA:21248"/>
        <dbReference type="Rhea" id="RHEA-COMP:14527"/>
        <dbReference type="Rhea" id="RHEA-COMP:17342"/>
        <dbReference type="ChEBI" id="CHEBI:33019"/>
        <dbReference type="ChEBI" id="CHEBI:61557"/>
        <dbReference type="ChEBI" id="CHEBI:140395"/>
        <dbReference type="EC" id="2.7.7.6"/>
    </reaction>
</comment>
<dbReference type="RefSeq" id="WP_061876887.1">
    <property type="nucleotide sequence ID" value="NZ_JACEGD010000029.1"/>
</dbReference>
<dbReference type="PROSITE" id="PS01166">
    <property type="entry name" value="RNA_POL_BETA"/>
    <property type="match status" value="1"/>
</dbReference>
<dbReference type="Gene3D" id="3.90.1800.10">
    <property type="entry name" value="RNA polymerase alpha subunit dimerisation domain"/>
    <property type="match status" value="1"/>
</dbReference>
<protein>
    <recommendedName>
        <fullName evidence="6 8">DNA-directed RNA polymerase subunit beta</fullName>
        <shortName evidence="6">RNAP subunit beta</shortName>
        <ecNumber evidence="6 8">2.7.7.6</ecNumber>
    </recommendedName>
    <alternativeName>
        <fullName evidence="6">RNA polymerase subunit beta</fullName>
    </alternativeName>
    <alternativeName>
        <fullName evidence="6">Transcriptase subunit beta</fullName>
    </alternativeName>
</protein>
<evidence type="ECO:0000256" key="6">
    <source>
        <dbReference type="HAMAP-Rule" id="MF_01321"/>
    </source>
</evidence>
<keyword evidence="4 6" id="KW-0804">Transcription</keyword>
<name>A0ABS0P9Y1_9BRAD</name>
<dbReference type="InterPro" id="IPR019462">
    <property type="entry name" value="DNA-dir_RNA_pol_bsu_external_1"/>
</dbReference>
<dbReference type="InterPro" id="IPR042107">
    <property type="entry name" value="DNA-dir_RNA_pol_bsu_ext_1_sf"/>
</dbReference>
<dbReference type="NCBIfam" id="NF001616">
    <property type="entry name" value="PRK00405.1"/>
    <property type="match status" value="1"/>
</dbReference>
<dbReference type="Pfam" id="PF04563">
    <property type="entry name" value="RNA_pol_Rpb2_1"/>
    <property type="match status" value="1"/>
</dbReference>
<dbReference type="Gene3D" id="3.90.1100.10">
    <property type="match status" value="2"/>
</dbReference>
<dbReference type="NCBIfam" id="TIGR02013">
    <property type="entry name" value="rpoB"/>
    <property type="match status" value="1"/>
</dbReference>
<dbReference type="HAMAP" id="MF_01321">
    <property type="entry name" value="RNApol_bact_RpoB"/>
    <property type="match status" value="1"/>
</dbReference>
<comment type="subunit">
    <text evidence="6 8">The RNAP catalytic core consists of 2 alpha, 1 beta, 1 beta' and 1 omega subunit. When a sigma factor is associated with the core the holoenzyme is formed, which can initiate transcription.</text>
</comment>
<feature type="domain" description="DNA-directed RNA polymerase beta subunit external 1" evidence="15">
    <location>
        <begin position="600"/>
        <end position="667"/>
    </location>
</feature>
<evidence type="ECO:0000256" key="5">
    <source>
        <dbReference type="ARBA" id="ARBA00048552"/>
    </source>
</evidence>
<comment type="similarity">
    <text evidence="6 7">Belongs to the RNA polymerase beta chain family.</text>
</comment>
<evidence type="ECO:0000259" key="11">
    <source>
        <dbReference type="Pfam" id="PF04560"/>
    </source>
</evidence>
<dbReference type="InterPro" id="IPR014724">
    <property type="entry name" value="RNA_pol_RPB2_OB-fold"/>
</dbReference>
<evidence type="ECO:0000256" key="8">
    <source>
        <dbReference type="RuleBase" id="RU363031"/>
    </source>
</evidence>
<proteinExistence type="inferred from homology"/>
<dbReference type="Proteomes" id="UP001194539">
    <property type="component" value="Unassembled WGS sequence"/>
</dbReference>
<comment type="caution">
    <text evidence="16">The sequence shown here is derived from an EMBL/GenBank/DDBJ whole genome shotgun (WGS) entry which is preliminary data.</text>
</comment>
<dbReference type="InterPro" id="IPR007642">
    <property type="entry name" value="RNA_pol_Rpb2_2"/>
</dbReference>